<dbReference type="AlphaFoldDB" id="A0A2P2M882"/>
<sequence>MQSSDALIIDTETLPGKGVGGQFDFNNMIVLCIYNYDISLCISIYTAYLNTVPLSLLLF</sequence>
<protein>
    <submittedName>
        <fullName evidence="1">Uncharacterized protein</fullName>
    </submittedName>
</protein>
<proteinExistence type="predicted"/>
<evidence type="ECO:0000313" key="1">
    <source>
        <dbReference type="EMBL" id="MBX26446.1"/>
    </source>
</evidence>
<name>A0A2P2M882_RHIMU</name>
<organism evidence="1">
    <name type="scientific">Rhizophora mucronata</name>
    <name type="common">Asiatic mangrove</name>
    <dbReference type="NCBI Taxonomy" id="61149"/>
    <lineage>
        <taxon>Eukaryota</taxon>
        <taxon>Viridiplantae</taxon>
        <taxon>Streptophyta</taxon>
        <taxon>Embryophyta</taxon>
        <taxon>Tracheophyta</taxon>
        <taxon>Spermatophyta</taxon>
        <taxon>Magnoliopsida</taxon>
        <taxon>eudicotyledons</taxon>
        <taxon>Gunneridae</taxon>
        <taxon>Pentapetalae</taxon>
        <taxon>rosids</taxon>
        <taxon>fabids</taxon>
        <taxon>Malpighiales</taxon>
        <taxon>Rhizophoraceae</taxon>
        <taxon>Rhizophora</taxon>
    </lineage>
</organism>
<reference evidence="1" key="1">
    <citation type="submission" date="2018-02" db="EMBL/GenBank/DDBJ databases">
        <title>Rhizophora mucronata_Transcriptome.</title>
        <authorList>
            <person name="Meera S.P."/>
            <person name="Sreeshan A."/>
            <person name="Augustine A."/>
        </authorList>
    </citation>
    <scope>NUCLEOTIDE SEQUENCE</scope>
    <source>
        <tissue evidence="1">Leaf</tissue>
    </source>
</reference>
<accession>A0A2P2M882</accession>
<dbReference type="EMBL" id="GGEC01045962">
    <property type="protein sequence ID" value="MBX26446.1"/>
    <property type="molecule type" value="Transcribed_RNA"/>
</dbReference>